<dbReference type="PANTHER" id="PTHR13437:SF2">
    <property type="entry name" value="NUCLEOPORIN P58_P45"/>
    <property type="match status" value="1"/>
</dbReference>
<organism evidence="9 10">
    <name type="scientific">Aspergillus lucknowensis</name>
    <dbReference type="NCBI Taxonomy" id="176173"/>
    <lineage>
        <taxon>Eukaryota</taxon>
        <taxon>Fungi</taxon>
        <taxon>Dikarya</taxon>
        <taxon>Ascomycota</taxon>
        <taxon>Pezizomycotina</taxon>
        <taxon>Eurotiomycetes</taxon>
        <taxon>Eurotiomycetidae</taxon>
        <taxon>Eurotiales</taxon>
        <taxon>Aspergillaceae</taxon>
        <taxon>Aspergillus</taxon>
        <taxon>Aspergillus subgen. Nidulantes</taxon>
    </lineage>
</organism>
<protein>
    <recommendedName>
        <fullName evidence="11">Nucleoporin NUP49/NSP49</fullName>
    </recommendedName>
</protein>
<keyword evidence="10" id="KW-1185">Reference proteome</keyword>
<dbReference type="InterPro" id="IPR024882">
    <property type="entry name" value="NUP58/p45/49"/>
</dbReference>
<evidence type="ECO:0000313" key="10">
    <source>
        <dbReference type="Proteomes" id="UP001610432"/>
    </source>
</evidence>
<evidence type="ECO:0000256" key="7">
    <source>
        <dbReference type="ARBA" id="ARBA00023242"/>
    </source>
</evidence>
<evidence type="ECO:0008006" key="11">
    <source>
        <dbReference type="Google" id="ProtNLM"/>
    </source>
</evidence>
<accession>A0ABR4M2Y8</accession>
<proteinExistence type="predicted"/>
<comment type="subcellular location">
    <subcellularLocation>
        <location evidence="1">Nucleus</location>
        <location evidence="1">Nuclear pore complex</location>
    </subcellularLocation>
</comment>
<dbReference type="RefSeq" id="XP_070889622.1">
    <property type="nucleotide sequence ID" value="XM_071028232.1"/>
</dbReference>
<feature type="compositionally biased region" description="Low complexity" evidence="8">
    <location>
        <begin position="28"/>
        <end position="46"/>
    </location>
</feature>
<keyword evidence="3" id="KW-0509">mRNA transport</keyword>
<sequence>MFSSKSAAPTGLSINTTSANSSFGGGPTQTTTTSAGAPSTANTSGSLFGTAAPQSKPTSSLFGNAGGGSAQQTQASGSNLFSGLGSQQQNSSGGGGLFNNSTTANTTQQQSSGLFSTTAAGNDAKTQAGSTGGLFGNLGTSSTSQTQSKPLFSLGGSTTAGGIFGSATQSTNQQQQQAQKPTLSLFGNQSTTAQSAQQTATTPGTGTVIPGVKVDITNLLPTTKYESCADEIKAELERFDTFVVNQIKMCNEVANMVPSVAAQGSTIPNDVEYVQGKLETMQHALENDASAIDQLRNLVSRDAAEAQVAFRAIDTLKLPLQYQPTGGSGWWPAQDQKVPDSQSLRSTRKNTLALPDDVEGGSSSESTINGVPVNLVEYFSQRSDEMSVVLERYTQNLKEIEDHLHGVESTLERQIHDFTTSRSRDSTGAGAPKSVLNDLAAVLSDVETGILGVASRLGTVTEQAQEVVFGAPSGHDGRHNF</sequence>
<feature type="region of interest" description="Disordered" evidence="8">
    <location>
        <begin position="328"/>
        <end position="366"/>
    </location>
</feature>
<evidence type="ECO:0000256" key="6">
    <source>
        <dbReference type="ARBA" id="ARBA00023132"/>
    </source>
</evidence>
<dbReference type="GeneID" id="98143304"/>
<reference evidence="9 10" key="1">
    <citation type="submission" date="2024-07" db="EMBL/GenBank/DDBJ databases">
        <title>Section-level genome sequencing and comparative genomics of Aspergillus sections Usti and Cavernicolus.</title>
        <authorList>
            <consortium name="Lawrence Berkeley National Laboratory"/>
            <person name="Nybo J.L."/>
            <person name="Vesth T.C."/>
            <person name="Theobald S."/>
            <person name="Frisvad J.C."/>
            <person name="Larsen T.O."/>
            <person name="Kjaerboelling I."/>
            <person name="Rothschild-Mancinelli K."/>
            <person name="Lyhne E.K."/>
            <person name="Kogle M.E."/>
            <person name="Barry K."/>
            <person name="Clum A."/>
            <person name="Na H."/>
            <person name="Ledsgaard L."/>
            <person name="Lin J."/>
            <person name="Lipzen A."/>
            <person name="Kuo A."/>
            <person name="Riley R."/>
            <person name="Mondo S."/>
            <person name="Labutti K."/>
            <person name="Haridas S."/>
            <person name="Pangalinan J."/>
            <person name="Salamov A.A."/>
            <person name="Simmons B.A."/>
            <person name="Magnuson J.K."/>
            <person name="Chen J."/>
            <person name="Drula E."/>
            <person name="Henrissat B."/>
            <person name="Wiebenga A."/>
            <person name="Lubbers R.J."/>
            <person name="Gomes A.C."/>
            <person name="Macurrencykelacurrency M.R."/>
            <person name="Stajich J."/>
            <person name="Grigoriev I.V."/>
            <person name="Mortensen U.H."/>
            <person name="De Vries R.P."/>
            <person name="Baker S.E."/>
            <person name="Andersen M.R."/>
        </authorList>
    </citation>
    <scope>NUCLEOTIDE SEQUENCE [LARGE SCALE GENOMIC DNA]</scope>
    <source>
        <strain evidence="9 10">CBS 449.75</strain>
    </source>
</reference>
<evidence type="ECO:0000256" key="4">
    <source>
        <dbReference type="ARBA" id="ARBA00022927"/>
    </source>
</evidence>
<feature type="region of interest" description="Disordered" evidence="8">
    <location>
        <begin position="1"/>
        <end position="113"/>
    </location>
</feature>
<dbReference type="PANTHER" id="PTHR13437">
    <property type="entry name" value="NUCLEOPORIN P58/P45 NUCLEOPORIN-LIKE PROTEIN 1"/>
    <property type="match status" value="1"/>
</dbReference>
<dbReference type="Proteomes" id="UP001610432">
    <property type="component" value="Unassembled WGS sequence"/>
</dbReference>
<keyword evidence="2" id="KW-0813">Transport</keyword>
<evidence type="ECO:0000313" key="9">
    <source>
        <dbReference type="EMBL" id="KAL2870643.1"/>
    </source>
</evidence>
<gene>
    <name evidence="9" type="ORF">BJX67DRAFT_344291</name>
</gene>
<evidence type="ECO:0000256" key="3">
    <source>
        <dbReference type="ARBA" id="ARBA00022816"/>
    </source>
</evidence>
<evidence type="ECO:0000256" key="2">
    <source>
        <dbReference type="ARBA" id="ARBA00022448"/>
    </source>
</evidence>
<dbReference type="Pfam" id="PF21121">
    <property type="entry name" value="Nup49_C"/>
    <property type="match status" value="1"/>
</dbReference>
<keyword evidence="7" id="KW-0539">Nucleus</keyword>
<feature type="compositionally biased region" description="Low complexity" evidence="8">
    <location>
        <begin position="70"/>
        <end position="91"/>
    </location>
</feature>
<feature type="compositionally biased region" description="Low complexity" evidence="8">
    <location>
        <begin position="98"/>
        <end position="112"/>
    </location>
</feature>
<comment type="caution">
    <text evidence="9">The sequence shown here is derived from an EMBL/GenBank/DDBJ whole genome shotgun (WGS) entry which is preliminary data.</text>
</comment>
<evidence type="ECO:0000256" key="1">
    <source>
        <dbReference type="ARBA" id="ARBA00004567"/>
    </source>
</evidence>
<name>A0ABR4M2Y8_9EURO</name>
<keyword evidence="6" id="KW-0906">Nuclear pore complex</keyword>
<keyword evidence="4" id="KW-0653">Protein transport</keyword>
<evidence type="ECO:0000256" key="5">
    <source>
        <dbReference type="ARBA" id="ARBA00023010"/>
    </source>
</evidence>
<dbReference type="EMBL" id="JBFXLQ010000005">
    <property type="protein sequence ID" value="KAL2870643.1"/>
    <property type="molecule type" value="Genomic_DNA"/>
</dbReference>
<feature type="compositionally biased region" description="Polar residues" evidence="8">
    <location>
        <begin position="1"/>
        <end position="20"/>
    </location>
</feature>
<keyword evidence="5" id="KW-0811">Translocation</keyword>
<evidence type="ECO:0000256" key="8">
    <source>
        <dbReference type="SAM" id="MobiDB-lite"/>
    </source>
</evidence>
<feature type="compositionally biased region" description="Polar residues" evidence="8">
    <location>
        <begin position="52"/>
        <end position="62"/>
    </location>
</feature>